<dbReference type="EMBL" id="HM537013">
    <property type="protein sequence ID" value="ADI87851.1"/>
    <property type="molecule type" value="Genomic_DNA"/>
</dbReference>
<dbReference type="AlphaFoldDB" id="D9MX74"/>
<gene>
    <name evidence="2" type="ORF">AKSOIL_0343</name>
</gene>
<dbReference type="SUPFAM" id="SSF46626">
    <property type="entry name" value="Cytochrome c"/>
    <property type="match status" value="1"/>
</dbReference>
<evidence type="ECO:0000256" key="1">
    <source>
        <dbReference type="SAM" id="SignalP"/>
    </source>
</evidence>
<reference evidence="2" key="1">
    <citation type="journal article" date="2010" name="Appl. Environ. Microbiol.">
        <title>Novel florfenicol and chloramphenicol resistance gene discovered in Alaskan soil by using functional metagenomics.</title>
        <authorList>
            <person name="Lang K.S."/>
            <person name="Anderson J.M."/>
            <person name="Schwarz S."/>
            <person name="Williamson L."/>
            <person name="Handelsman J."/>
            <person name="Singer R.S."/>
        </authorList>
    </citation>
    <scope>NUCLEOTIDE SEQUENCE</scope>
</reference>
<keyword evidence="1" id="KW-0732">Signal</keyword>
<evidence type="ECO:0008006" key="3">
    <source>
        <dbReference type="Google" id="ProtNLM"/>
    </source>
</evidence>
<feature type="signal peptide" evidence="1">
    <location>
        <begin position="1"/>
        <end position="24"/>
    </location>
</feature>
<dbReference type="GO" id="GO:0020037">
    <property type="term" value="F:heme binding"/>
    <property type="evidence" value="ECO:0007669"/>
    <property type="project" value="InterPro"/>
</dbReference>
<proteinExistence type="predicted"/>
<protein>
    <recommendedName>
        <fullName evidence="3">Quinohemoprotein amine dehydrogenase alpha subunit haem binding domain-containing protein</fullName>
    </recommendedName>
</protein>
<dbReference type="InterPro" id="IPR036909">
    <property type="entry name" value="Cyt_c-like_dom_sf"/>
</dbReference>
<dbReference type="GO" id="GO:0009055">
    <property type="term" value="F:electron transfer activity"/>
    <property type="evidence" value="ECO:0007669"/>
    <property type="project" value="InterPro"/>
</dbReference>
<evidence type="ECO:0000313" key="2">
    <source>
        <dbReference type="EMBL" id="ADI87851.1"/>
    </source>
</evidence>
<organism evidence="2">
    <name type="scientific">uncultured bacterium Ak20-3</name>
    <dbReference type="NCBI Taxonomy" id="798570"/>
    <lineage>
        <taxon>Bacteria</taxon>
        <taxon>environmental samples</taxon>
    </lineage>
</organism>
<name>D9MX74_9BACT</name>
<sequence>MGFMPMLKRFSFVLLSILSQNSQAESDGIILPPGPNRELVIQNCIACHSERLIVQNHMSRKQWDEKITWMQEKQNLWPLASDTRRRILDYLEAKQSPSSSVQKTDAMDGLRPRCANPLLFVEKGGG</sequence>
<feature type="chain" id="PRO_5003125827" description="Quinohemoprotein amine dehydrogenase alpha subunit haem binding domain-containing protein" evidence="1">
    <location>
        <begin position="25"/>
        <end position="126"/>
    </location>
</feature>
<dbReference type="Gene3D" id="1.10.760.10">
    <property type="entry name" value="Cytochrome c-like domain"/>
    <property type="match status" value="1"/>
</dbReference>
<accession>D9MX74</accession>